<evidence type="ECO:0000313" key="1">
    <source>
        <dbReference type="EMBL" id="AKH46614.1"/>
    </source>
</evidence>
<protein>
    <submittedName>
        <fullName evidence="1">Uncharacterized protein</fullName>
    </submittedName>
</protein>
<dbReference type="EMBL" id="KR029585">
    <property type="protein sequence ID" value="AKH46614.1"/>
    <property type="molecule type" value="Genomic_DNA"/>
</dbReference>
<reference evidence="1" key="1">
    <citation type="journal article" date="2015" name="Front. Microbiol.">
        <title>Combining genomic sequencing methods to explore viral diversity and reveal potential virus-host interactions.</title>
        <authorList>
            <person name="Chow C.E."/>
            <person name="Winget D.M."/>
            <person name="White R.A.III."/>
            <person name="Hallam S.J."/>
            <person name="Suttle C.A."/>
        </authorList>
    </citation>
    <scope>NUCLEOTIDE SEQUENCE</scope>
    <source>
        <strain evidence="1">Anoxic2_1</strain>
    </source>
</reference>
<sequence length="147" mass="15829">MDLEFGGGGGSFGDDYSWEAPFTQGWQKADILVCKEHTTKAGKPCLRLFLGLPAVDGEDLARKVSYIVMPNDAGNRLTNLLEAVGLLQRAQTEGKIEPSEIKGKVLARIGDDPTWGCQVEWLQSDDHVAGAEAVTAPTVPTADEIPF</sequence>
<accession>A0A0F7L228</accession>
<proteinExistence type="predicted"/>
<name>A0A0F7L228_9VIRU</name>
<organism evidence="1">
    <name type="scientific">uncultured marine virus</name>
    <dbReference type="NCBI Taxonomy" id="186617"/>
    <lineage>
        <taxon>Viruses</taxon>
        <taxon>environmental samples</taxon>
    </lineage>
</organism>
<reference evidence="1" key="2">
    <citation type="submission" date="2015-03" db="EMBL/GenBank/DDBJ databases">
        <authorList>
            <person name="Chow C.-E.T."/>
            <person name="Winget D.M."/>
            <person name="White R.A.III."/>
            <person name="Hallam S.J."/>
            <person name="Suttle C.A."/>
        </authorList>
    </citation>
    <scope>NUCLEOTIDE SEQUENCE</scope>
    <source>
        <strain evidence="1">Anoxic2_1</strain>
    </source>
</reference>